<dbReference type="Pfam" id="PF11467">
    <property type="entry name" value="LEDGF"/>
    <property type="match status" value="1"/>
</dbReference>
<dbReference type="InterPro" id="IPR036218">
    <property type="entry name" value="HIVI-bd_sf"/>
</dbReference>
<protein>
    <recommendedName>
        <fullName evidence="6">PWWP domain-containing protein</fullName>
    </recommendedName>
</protein>
<dbReference type="InterPro" id="IPR021567">
    <property type="entry name" value="LEDGF_IBD"/>
</dbReference>
<feature type="compositionally biased region" description="Basic and acidic residues" evidence="5">
    <location>
        <begin position="166"/>
        <end position="178"/>
    </location>
</feature>
<feature type="compositionally biased region" description="Polar residues" evidence="5">
    <location>
        <begin position="138"/>
        <end position="147"/>
    </location>
</feature>
<feature type="domain" description="PWWP" evidence="6">
    <location>
        <begin position="10"/>
        <end position="46"/>
    </location>
</feature>
<dbReference type="Gene3D" id="1.20.930.10">
    <property type="entry name" value="Conserved domain common to transcription factors TFIIS, elongin A, CRSP70"/>
    <property type="match status" value="1"/>
</dbReference>
<dbReference type="PANTHER" id="PTHR12550:SF70">
    <property type="entry name" value="JIL-1 ANCHORING AND STABILIZING PROTEIN, ISOFORM A"/>
    <property type="match status" value="1"/>
</dbReference>
<keyword evidence="4" id="KW-0539">Nucleus</keyword>
<dbReference type="EMBL" id="JADBJN010000002">
    <property type="protein sequence ID" value="KAG5678592.1"/>
    <property type="molecule type" value="Genomic_DNA"/>
</dbReference>
<dbReference type="SUPFAM" id="SSF140576">
    <property type="entry name" value="HIV integrase-binding domain"/>
    <property type="match status" value="1"/>
</dbReference>
<feature type="region of interest" description="Disordered" evidence="5">
    <location>
        <begin position="138"/>
        <end position="197"/>
    </location>
</feature>
<sequence>MGKKNGIFTEGQLVYAKVKGYSPWPAKIIKVIGKHKYGVYFYGTGESGNCKSEDLDAYDERNRGRFNTERQMKKQEYKEAVEQIEMAMYGNDPAPVYSNLNENNESVKLETVDDTMKTNDISQDVEDFDPEESQLQIAENVPKSTPAPTKRKLPKQQQVQSPLAIEQHETKENDEKVSRSGRKIKEKKINNDEMDPDEFFTQSRKRLKVDDSNRTKNSAVVPPKDSTINDFVISKIHILQDPVRKEFLTTQFEMCQTILDIKQALGLETVEVDRALTACNNFKEKVLPNITRLMLLKYSSVVTTIKRIRNYIGNVELWKLDEEPLKNFEAKAKQIREIACEIYSSLKRFFPDAPENSSFIQYFTEEHQKFLEKYQKLDVSDLFEALTFEELDAFLNKHLNNDDAQVPQLPEESAQLAD</sequence>
<gene>
    <name evidence="7" type="ORF">PVAND_008253</name>
</gene>
<evidence type="ECO:0000256" key="2">
    <source>
        <dbReference type="ARBA" id="ARBA00005309"/>
    </source>
</evidence>
<dbReference type="Gene3D" id="2.30.30.140">
    <property type="match status" value="1"/>
</dbReference>
<comment type="similarity">
    <text evidence="2">Belongs to the HDGF family.</text>
</comment>
<evidence type="ECO:0000256" key="1">
    <source>
        <dbReference type="ARBA" id="ARBA00004123"/>
    </source>
</evidence>
<organism evidence="7 8">
    <name type="scientific">Polypedilum vanderplanki</name>
    <name type="common">Sleeping chironomid midge</name>
    <dbReference type="NCBI Taxonomy" id="319348"/>
    <lineage>
        <taxon>Eukaryota</taxon>
        <taxon>Metazoa</taxon>
        <taxon>Ecdysozoa</taxon>
        <taxon>Arthropoda</taxon>
        <taxon>Hexapoda</taxon>
        <taxon>Insecta</taxon>
        <taxon>Pterygota</taxon>
        <taxon>Neoptera</taxon>
        <taxon>Endopterygota</taxon>
        <taxon>Diptera</taxon>
        <taxon>Nematocera</taxon>
        <taxon>Chironomoidea</taxon>
        <taxon>Chironomidae</taxon>
        <taxon>Chironominae</taxon>
        <taxon>Polypedilum</taxon>
        <taxon>Polypedilum</taxon>
    </lineage>
</organism>
<reference evidence="7" key="1">
    <citation type="submission" date="2021-03" db="EMBL/GenBank/DDBJ databases">
        <title>Chromosome level genome of the anhydrobiotic midge Polypedilum vanderplanki.</title>
        <authorList>
            <person name="Yoshida Y."/>
            <person name="Kikawada T."/>
            <person name="Gusev O."/>
        </authorList>
    </citation>
    <scope>NUCLEOTIDE SEQUENCE</scope>
    <source>
        <strain evidence="7">NIAS01</strain>
        <tissue evidence="7">Whole body or cell culture</tissue>
    </source>
</reference>
<proteinExistence type="inferred from homology"/>
<dbReference type="Pfam" id="PF00855">
    <property type="entry name" value="PWWP"/>
    <property type="match status" value="1"/>
</dbReference>
<evidence type="ECO:0000313" key="8">
    <source>
        <dbReference type="Proteomes" id="UP001107558"/>
    </source>
</evidence>
<keyword evidence="8" id="KW-1185">Reference proteome</keyword>
<name>A0A9J6C9M6_POLVA</name>
<evidence type="ECO:0000256" key="3">
    <source>
        <dbReference type="ARBA" id="ARBA00023054"/>
    </source>
</evidence>
<dbReference type="InterPro" id="IPR035441">
    <property type="entry name" value="TFIIS/LEDGF_dom_sf"/>
</dbReference>
<evidence type="ECO:0000256" key="4">
    <source>
        <dbReference type="ARBA" id="ARBA00023242"/>
    </source>
</evidence>
<evidence type="ECO:0000259" key="6">
    <source>
        <dbReference type="PROSITE" id="PS50812"/>
    </source>
</evidence>
<dbReference type="SMART" id="SM00293">
    <property type="entry name" value="PWWP"/>
    <property type="match status" value="1"/>
</dbReference>
<accession>A0A9J6C9M6</accession>
<dbReference type="AlphaFoldDB" id="A0A9J6C9M6"/>
<dbReference type="GO" id="GO:0005634">
    <property type="term" value="C:nucleus"/>
    <property type="evidence" value="ECO:0007669"/>
    <property type="project" value="UniProtKB-SubCell"/>
</dbReference>
<dbReference type="SUPFAM" id="SSF63748">
    <property type="entry name" value="Tudor/PWWP/MBT"/>
    <property type="match status" value="1"/>
</dbReference>
<dbReference type="OrthoDB" id="62853at2759"/>
<dbReference type="InterPro" id="IPR000313">
    <property type="entry name" value="PWWP_dom"/>
</dbReference>
<evidence type="ECO:0000313" key="7">
    <source>
        <dbReference type="EMBL" id="KAG5678592.1"/>
    </source>
</evidence>
<dbReference type="Proteomes" id="UP001107558">
    <property type="component" value="Chromosome 2"/>
</dbReference>
<keyword evidence="3" id="KW-0175">Coiled coil</keyword>
<dbReference type="PROSITE" id="PS50812">
    <property type="entry name" value="PWWP"/>
    <property type="match status" value="1"/>
</dbReference>
<evidence type="ECO:0000256" key="5">
    <source>
        <dbReference type="SAM" id="MobiDB-lite"/>
    </source>
</evidence>
<comment type="caution">
    <text evidence="7">The sequence shown here is derived from an EMBL/GenBank/DDBJ whole genome shotgun (WGS) entry which is preliminary data.</text>
</comment>
<dbReference type="PANTHER" id="PTHR12550">
    <property type="entry name" value="HEPATOMA-DERIVED GROWTH FACTOR-RELATED"/>
    <property type="match status" value="1"/>
</dbReference>
<comment type="subcellular location">
    <subcellularLocation>
        <location evidence="1">Nucleus</location>
    </subcellularLocation>
</comment>